<keyword evidence="2" id="KW-1185">Reference proteome</keyword>
<feature type="non-terminal residue" evidence="1">
    <location>
        <position position="1"/>
    </location>
</feature>
<protein>
    <submittedName>
        <fullName evidence="1">18662_t:CDS:1</fullName>
    </submittedName>
</protein>
<proteinExistence type="predicted"/>
<dbReference type="OrthoDB" id="2458980at2759"/>
<dbReference type="Proteomes" id="UP000789396">
    <property type="component" value="Unassembled WGS sequence"/>
</dbReference>
<dbReference type="AlphaFoldDB" id="A0A9N9ND42"/>
<sequence length="51" mass="5932">MQEDNPSYLQPESDLDSGLLTTIEDDNESLIYELEDFEELVSTYFLNNENV</sequence>
<gene>
    <name evidence="1" type="ORF">RFULGI_LOCUS11630</name>
</gene>
<organism evidence="1 2">
    <name type="scientific">Racocetra fulgida</name>
    <dbReference type="NCBI Taxonomy" id="60492"/>
    <lineage>
        <taxon>Eukaryota</taxon>
        <taxon>Fungi</taxon>
        <taxon>Fungi incertae sedis</taxon>
        <taxon>Mucoromycota</taxon>
        <taxon>Glomeromycotina</taxon>
        <taxon>Glomeromycetes</taxon>
        <taxon>Diversisporales</taxon>
        <taxon>Gigasporaceae</taxon>
        <taxon>Racocetra</taxon>
    </lineage>
</organism>
<feature type="non-terminal residue" evidence="1">
    <location>
        <position position="51"/>
    </location>
</feature>
<reference evidence="1" key="1">
    <citation type="submission" date="2021-06" db="EMBL/GenBank/DDBJ databases">
        <authorList>
            <person name="Kallberg Y."/>
            <person name="Tangrot J."/>
            <person name="Rosling A."/>
        </authorList>
    </citation>
    <scope>NUCLEOTIDE SEQUENCE</scope>
    <source>
        <strain evidence="1">IN212</strain>
    </source>
</reference>
<evidence type="ECO:0000313" key="1">
    <source>
        <dbReference type="EMBL" id="CAG8723607.1"/>
    </source>
</evidence>
<name>A0A9N9ND42_9GLOM</name>
<dbReference type="EMBL" id="CAJVPZ010025791">
    <property type="protein sequence ID" value="CAG8723607.1"/>
    <property type="molecule type" value="Genomic_DNA"/>
</dbReference>
<evidence type="ECO:0000313" key="2">
    <source>
        <dbReference type="Proteomes" id="UP000789396"/>
    </source>
</evidence>
<accession>A0A9N9ND42</accession>
<comment type="caution">
    <text evidence="1">The sequence shown here is derived from an EMBL/GenBank/DDBJ whole genome shotgun (WGS) entry which is preliminary data.</text>
</comment>